<sequence>MLVPTPAHHRTVHPHLARAALLGVRRYGGGPAADEVDRLLDADAPVPEALHHALLTELLPYGWPAFTGAAAHLLDRPREADIVAVVERGAITELVDQIPALQLRFHVGHTTAVRLHRGRITVTHRALLGAVPGAAESHFVAAIHRTLVGACVGTTPAVTLHHTDGRRLPAGADRTAGPLTGWHLDLTDPPGLPPSWAAAVRETVAEDPARRWRLDAVAARWALSTRTLQRLLGDDGTGFRELVTGTRLAIARGLVLRTDLGLSEIAATCGFTDHAHLTRSFAAHFGRPPSALRRPVAPHRPRRR</sequence>
<dbReference type="InterPro" id="IPR018060">
    <property type="entry name" value="HTH_AraC"/>
</dbReference>
<dbReference type="SMART" id="SM00342">
    <property type="entry name" value="HTH_ARAC"/>
    <property type="match status" value="1"/>
</dbReference>
<dbReference type="PANTHER" id="PTHR47894">
    <property type="entry name" value="HTH-TYPE TRANSCRIPTIONAL REGULATOR GADX"/>
    <property type="match status" value="1"/>
</dbReference>
<dbReference type="InterPro" id="IPR018062">
    <property type="entry name" value="HTH_AraC-typ_CS"/>
</dbReference>
<gene>
    <name evidence="5" type="ORF">GSF22_02550</name>
</gene>
<protein>
    <submittedName>
        <fullName evidence="5">Helix-turn-helix domain-containing protein</fullName>
    </submittedName>
</protein>
<proteinExistence type="predicted"/>
<evidence type="ECO:0000256" key="3">
    <source>
        <dbReference type="ARBA" id="ARBA00023163"/>
    </source>
</evidence>
<dbReference type="SUPFAM" id="SSF46689">
    <property type="entry name" value="Homeodomain-like"/>
    <property type="match status" value="1"/>
</dbReference>
<evidence type="ECO:0000313" key="5">
    <source>
        <dbReference type="EMBL" id="MBO4204890.1"/>
    </source>
</evidence>
<dbReference type="PROSITE" id="PS00041">
    <property type="entry name" value="HTH_ARAC_FAMILY_1"/>
    <property type="match status" value="1"/>
</dbReference>
<dbReference type="Pfam" id="PF12833">
    <property type="entry name" value="HTH_18"/>
    <property type="match status" value="1"/>
</dbReference>
<organism evidence="5 6">
    <name type="scientific">Micromonospora echinofusca</name>
    <dbReference type="NCBI Taxonomy" id="47858"/>
    <lineage>
        <taxon>Bacteria</taxon>
        <taxon>Bacillati</taxon>
        <taxon>Actinomycetota</taxon>
        <taxon>Actinomycetes</taxon>
        <taxon>Micromonosporales</taxon>
        <taxon>Micromonosporaceae</taxon>
        <taxon>Micromonospora</taxon>
    </lineage>
</organism>
<keyword evidence="6" id="KW-1185">Reference proteome</keyword>
<keyword evidence="2" id="KW-0238">DNA-binding</keyword>
<comment type="caution">
    <text evidence="5">The sequence shown here is derived from an EMBL/GenBank/DDBJ whole genome shotgun (WGS) entry which is preliminary data.</text>
</comment>
<keyword evidence="1" id="KW-0805">Transcription regulation</keyword>
<evidence type="ECO:0000256" key="2">
    <source>
        <dbReference type="ARBA" id="ARBA00023125"/>
    </source>
</evidence>
<reference evidence="5 6" key="1">
    <citation type="submission" date="2019-12" db="EMBL/GenBank/DDBJ databases">
        <title>Whole genome sequencing of endophytic Actinobacterium Micromonospora sp. MPMI6T.</title>
        <authorList>
            <person name="Evv R."/>
            <person name="Podile A.R."/>
        </authorList>
    </citation>
    <scope>NUCLEOTIDE SEQUENCE [LARGE SCALE GENOMIC DNA]</scope>
    <source>
        <strain evidence="5 6">MPMI6</strain>
    </source>
</reference>
<dbReference type="EMBL" id="WVUH01000009">
    <property type="protein sequence ID" value="MBO4204890.1"/>
    <property type="molecule type" value="Genomic_DNA"/>
</dbReference>
<dbReference type="PROSITE" id="PS01124">
    <property type="entry name" value="HTH_ARAC_FAMILY_2"/>
    <property type="match status" value="1"/>
</dbReference>
<feature type="domain" description="HTH araC/xylS-type" evidence="4">
    <location>
        <begin position="198"/>
        <end position="295"/>
    </location>
</feature>
<accession>A0ABS3VK34</accession>
<dbReference type="Gene3D" id="1.10.10.60">
    <property type="entry name" value="Homeodomain-like"/>
    <property type="match status" value="1"/>
</dbReference>
<dbReference type="InterPro" id="IPR009057">
    <property type="entry name" value="Homeodomain-like_sf"/>
</dbReference>
<evidence type="ECO:0000313" key="6">
    <source>
        <dbReference type="Proteomes" id="UP000823521"/>
    </source>
</evidence>
<name>A0ABS3VK34_MICEH</name>
<evidence type="ECO:0000256" key="1">
    <source>
        <dbReference type="ARBA" id="ARBA00023015"/>
    </source>
</evidence>
<dbReference type="PANTHER" id="PTHR47894:SF4">
    <property type="entry name" value="HTH-TYPE TRANSCRIPTIONAL REGULATOR GADX"/>
    <property type="match status" value="1"/>
</dbReference>
<dbReference type="Proteomes" id="UP000823521">
    <property type="component" value="Unassembled WGS sequence"/>
</dbReference>
<evidence type="ECO:0000259" key="4">
    <source>
        <dbReference type="PROSITE" id="PS01124"/>
    </source>
</evidence>
<dbReference type="RefSeq" id="WP_208811076.1">
    <property type="nucleotide sequence ID" value="NZ_WVUH01000009.1"/>
</dbReference>
<keyword evidence="3" id="KW-0804">Transcription</keyword>